<reference evidence="2 3" key="1">
    <citation type="journal article" date="2013" name="Genome Announc.">
        <title>Draft genome sequence of Serratia sp. strain ATCC 39006, a model bacterium for analysis of the biosynthesis and regulation of prodigiosin, a carbapenem, and gas vesicles.</title>
        <authorList>
            <person name="Fineran P.C."/>
            <person name="Iglesias Cans M.C."/>
            <person name="Ramsay J.P."/>
            <person name="Wilf N.M."/>
            <person name="Cossyleon D."/>
            <person name="McNeil M.B."/>
            <person name="Williamson N.R."/>
            <person name="Monson R.E."/>
            <person name="Becher S.A."/>
            <person name="Stanton J.A."/>
            <person name="Brugger K."/>
            <person name="Brown S.D."/>
            <person name="Salmond G.P."/>
        </authorList>
    </citation>
    <scope>NUCLEOTIDE SEQUENCE [LARGE SCALE GENOMIC DNA]</scope>
    <source>
        <strain evidence="2">ATCC 39006</strain>
        <strain evidence="3">ATCC 39006 / SC 11482</strain>
    </source>
</reference>
<dbReference type="EMBL" id="CP025084">
    <property type="protein sequence ID" value="AUH05345.1"/>
    <property type="molecule type" value="Genomic_DNA"/>
</dbReference>
<reference evidence="2" key="2">
    <citation type="submission" date="2013-09" db="EMBL/GenBank/DDBJ databases">
        <authorList>
            <person name="Wang G."/>
            <person name="Yang Y."/>
            <person name="Su Y."/>
        </authorList>
    </citation>
    <scope>NUCLEOTIDE SEQUENCE</scope>
    <source>
        <strain evidence="2">ATCC 39006</strain>
    </source>
</reference>
<reference evidence="2" key="4">
    <citation type="submission" date="2017-11" db="EMBL/GenBank/DDBJ databases">
        <title>Complete genome sequence of Serratia sp. ATCC 39006.</title>
        <authorList>
            <person name="Hampton H.G."/>
            <person name="Jackson S.A."/>
            <person name="Jauregui R."/>
            <person name="Poulter G.T.M."/>
            <person name="Salmond G.P.C."/>
            <person name="Fineran P.C."/>
        </authorList>
    </citation>
    <scope>NUCLEOTIDE SEQUENCE</scope>
    <source>
        <strain evidence="2">ATCC 39006</strain>
    </source>
</reference>
<dbReference type="Proteomes" id="UP000017700">
    <property type="component" value="Chromosome"/>
</dbReference>
<evidence type="ECO:0000313" key="3">
    <source>
        <dbReference type="Proteomes" id="UP000017700"/>
    </source>
</evidence>
<evidence type="ECO:0000313" key="1">
    <source>
        <dbReference type="EMBL" id="AUH01024.1"/>
    </source>
</evidence>
<reference evidence="1 4" key="3">
    <citation type="submission" date="2017-11" db="EMBL/GenBank/DDBJ databases">
        <title>Complete genome sequence of Serratia sp. ATCC 39006 LacA.</title>
        <authorList>
            <person name="Hampton H.G."/>
            <person name="Jackson S.A."/>
            <person name="Jauregui R."/>
            <person name="Poulter G.T.M."/>
            <person name="Salmond G.P.C."/>
            <person name="Fineran P.C."/>
        </authorList>
    </citation>
    <scope>NUCLEOTIDE SEQUENCE [LARGE SCALE GENOMIC DNA]</scope>
    <source>
        <strain evidence="1 4">ATCC 39006</strain>
    </source>
</reference>
<sequence>MIFEDKSANDFLMLEGNADDYKSAIKYKIQEFTDAINGAKKDDAKKRYRKVLASKSRLN</sequence>
<evidence type="ECO:0000313" key="2">
    <source>
        <dbReference type="EMBL" id="AUH05345.1"/>
    </source>
</evidence>
<name>A0A2I5T8Z8_SERS3</name>
<evidence type="ECO:0000313" key="4">
    <source>
        <dbReference type="Proteomes" id="UP000233778"/>
    </source>
</evidence>
<proteinExistence type="predicted"/>
<dbReference type="AlphaFoldDB" id="A0A2I5T8Z8"/>
<dbReference type="EMBL" id="CP025085">
    <property type="protein sequence ID" value="AUH01024.1"/>
    <property type="molecule type" value="Genomic_DNA"/>
</dbReference>
<accession>A0A2I5T8Z8</accession>
<keyword evidence="3" id="KW-1185">Reference proteome</keyword>
<dbReference type="RefSeq" id="WP_037380902.1">
    <property type="nucleotide sequence ID" value="NZ_CP025084.1"/>
</dbReference>
<dbReference type="KEGG" id="sera:Ser39006_015100"/>
<organism evidence="2 3">
    <name type="scientific">Serratia sp. (strain ATCC 39006)</name>
    <name type="common">Prodigiosinella confusarubida</name>
    <dbReference type="NCBI Taxonomy" id="104623"/>
    <lineage>
        <taxon>Bacteria</taxon>
        <taxon>Pseudomonadati</taxon>
        <taxon>Pseudomonadota</taxon>
        <taxon>Gammaproteobacteria</taxon>
        <taxon>Enterobacterales</taxon>
        <taxon>Pectobacteriaceae</taxon>
        <taxon>Prodigiosinella</taxon>
    </lineage>
</organism>
<dbReference type="KEGG" id="serq:CWC46_15095"/>
<protein>
    <submittedName>
        <fullName evidence="2">Uncharacterized protein</fullName>
    </submittedName>
</protein>
<dbReference type="Proteomes" id="UP000233778">
    <property type="component" value="Chromosome"/>
</dbReference>
<gene>
    <name evidence="1" type="ORF">CWC46_15095</name>
    <name evidence="2" type="ORF">Ser39006_015100</name>
</gene>